<sequence length="413" mass="45789">MADSIMEKVHFTTLSNGGAALGRLADGRVIFVKGILPDELALIRYFKTDSRFVTGELIDILEPSTRRIAPFCPLFGMCSGCQLQFLDYTEQLAEKMKILSDQLLRIGKIENSGEFLQPIIPSPHSSHYRKSIRFFVGEDGSLCLPTLDEKEWLSIRTCPVCTENINQFIPVLSFDRETGIAEAEIREGDEGEIQLILRGEMEKPENEVEVDIPVSIVYSSPANSYVIAGDSTLQQTIAGISVAASDDAPFCSNPDIMEPLCAALSAWIPANDVYNVLNLNCGTGFWSKWFASRCRKVMAQDENEANAEDFVLNLDAFDNVDLYLGKPEEIIPGLKDKVKIVICETGSSGLTKEAISEIDRCKADTVFYIGHDPAMIARDLARFQLYGYTIQQIIPFDNEPNTAKVSALCVLKK</sequence>
<proteinExistence type="inferred from homology"/>
<keyword evidence="3 4" id="KW-0949">S-adenosyl-L-methionine</keyword>
<dbReference type="STRING" id="1678840.ATC1_13391"/>
<organism evidence="6">
    <name type="scientific">Flexilinea flocculi</name>
    <dbReference type="NCBI Taxonomy" id="1678840"/>
    <lineage>
        <taxon>Bacteria</taxon>
        <taxon>Bacillati</taxon>
        <taxon>Chloroflexota</taxon>
        <taxon>Anaerolineae</taxon>
        <taxon>Anaerolineales</taxon>
        <taxon>Anaerolineaceae</taxon>
        <taxon>Flexilinea</taxon>
    </lineage>
</organism>
<keyword evidence="1 4" id="KW-0489">Methyltransferase</keyword>
<dbReference type="Gene3D" id="2.40.50.140">
    <property type="entry name" value="Nucleic acid-binding proteins"/>
    <property type="match status" value="1"/>
</dbReference>
<evidence type="ECO:0000259" key="5">
    <source>
        <dbReference type="PROSITE" id="PS50926"/>
    </source>
</evidence>
<comment type="similarity">
    <text evidence="4">Belongs to the class I-like SAM-binding methyltransferase superfamily. RNA M5U methyltransferase family.</text>
</comment>
<dbReference type="SUPFAM" id="SSF53335">
    <property type="entry name" value="S-adenosyl-L-methionine-dependent methyltransferases"/>
    <property type="match status" value="1"/>
</dbReference>
<evidence type="ECO:0000313" key="7">
    <source>
        <dbReference type="Proteomes" id="UP000053370"/>
    </source>
</evidence>
<reference evidence="6" key="1">
    <citation type="journal article" date="2015" name="Genome Announc.">
        <title>Draft Genome Sequence of Anaerolineae Strain TC1, a Novel Isolate from a Methanogenic Wastewater Treatment System.</title>
        <authorList>
            <person name="Matsuura N."/>
            <person name="Tourlousse D.M."/>
            <person name="Sun L."/>
            <person name="Toyonaga M."/>
            <person name="Kuroda K."/>
            <person name="Ohashi A."/>
            <person name="Cruz R."/>
            <person name="Yamaguchi T."/>
            <person name="Sekiguchi Y."/>
        </authorList>
    </citation>
    <scope>NUCLEOTIDE SEQUENCE [LARGE SCALE GENOMIC DNA]</scope>
    <source>
        <strain evidence="6">TC1</strain>
    </source>
</reference>
<dbReference type="InterPro" id="IPR002792">
    <property type="entry name" value="TRAM_dom"/>
</dbReference>
<keyword evidence="7" id="KW-1185">Reference proteome</keyword>
<evidence type="ECO:0000256" key="4">
    <source>
        <dbReference type="PROSITE-ProRule" id="PRU01024"/>
    </source>
</evidence>
<dbReference type="Proteomes" id="UP000053370">
    <property type="component" value="Unassembled WGS sequence"/>
</dbReference>
<evidence type="ECO:0000256" key="2">
    <source>
        <dbReference type="ARBA" id="ARBA00022679"/>
    </source>
</evidence>
<evidence type="ECO:0000256" key="1">
    <source>
        <dbReference type="ARBA" id="ARBA00022603"/>
    </source>
</evidence>
<dbReference type="SUPFAM" id="SSF50249">
    <property type="entry name" value="Nucleic acid-binding proteins"/>
    <property type="match status" value="1"/>
</dbReference>
<dbReference type="Gene3D" id="3.40.50.150">
    <property type="entry name" value="Vaccinia Virus protein VP39"/>
    <property type="match status" value="2"/>
</dbReference>
<protein>
    <submittedName>
        <fullName evidence="6">tRNA/tmRNA/rRNA uracil-C5-methylase, TrmA/RlmC/RlmD family</fullName>
    </submittedName>
</protein>
<dbReference type="InterPro" id="IPR012340">
    <property type="entry name" value="NA-bd_OB-fold"/>
</dbReference>
<name>A0A0S7BSJ4_9CHLR</name>
<dbReference type="InterPro" id="IPR010280">
    <property type="entry name" value="U5_MeTrfase_fam"/>
</dbReference>
<accession>A0A0S7BSJ4</accession>
<feature type="domain" description="TRAM" evidence="5">
    <location>
        <begin position="1"/>
        <end position="59"/>
    </location>
</feature>
<dbReference type="RefSeq" id="WP_062279682.1">
    <property type="nucleotide sequence ID" value="NZ_DF968181.1"/>
</dbReference>
<feature type="binding site" evidence="4">
    <location>
        <position position="301"/>
    </location>
    <ligand>
        <name>S-adenosyl-L-methionine</name>
        <dbReference type="ChEBI" id="CHEBI:59789"/>
    </ligand>
</feature>
<dbReference type="AlphaFoldDB" id="A0A0S7BSJ4"/>
<dbReference type="InterPro" id="IPR029063">
    <property type="entry name" value="SAM-dependent_MTases_sf"/>
</dbReference>
<keyword evidence="2 4" id="KW-0808">Transferase</keyword>
<dbReference type="PROSITE" id="PS50926">
    <property type="entry name" value="TRAM"/>
    <property type="match status" value="1"/>
</dbReference>
<dbReference type="OrthoDB" id="9804590at2"/>
<dbReference type="GO" id="GO:0070041">
    <property type="term" value="F:rRNA (uridine-C5-)-methyltransferase activity"/>
    <property type="evidence" value="ECO:0007669"/>
    <property type="project" value="TreeGrafter"/>
</dbReference>
<dbReference type="PROSITE" id="PS51687">
    <property type="entry name" value="SAM_MT_RNA_M5U"/>
    <property type="match status" value="1"/>
</dbReference>
<comment type="caution">
    <text evidence="4">Lacks conserved residue(s) required for the propagation of feature annotation.</text>
</comment>
<dbReference type="PANTHER" id="PTHR11061:SF30">
    <property type="entry name" value="TRNA (URACIL(54)-C(5))-METHYLTRANSFERASE"/>
    <property type="match status" value="1"/>
</dbReference>
<dbReference type="PANTHER" id="PTHR11061">
    <property type="entry name" value="RNA M5U METHYLTRANSFERASE"/>
    <property type="match status" value="1"/>
</dbReference>
<dbReference type="GO" id="GO:0070475">
    <property type="term" value="P:rRNA base methylation"/>
    <property type="evidence" value="ECO:0007669"/>
    <property type="project" value="TreeGrafter"/>
</dbReference>
<gene>
    <name evidence="6" type="ORF">ATC1_13391</name>
</gene>
<evidence type="ECO:0000313" key="6">
    <source>
        <dbReference type="EMBL" id="GAP40417.1"/>
    </source>
</evidence>
<dbReference type="EMBL" id="DF968181">
    <property type="protein sequence ID" value="GAP40417.1"/>
    <property type="molecule type" value="Genomic_DNA"/>
</dbReference>
<evidence type="ECO:0000256" key="3">
    <source>
        <dbReference type="ARBA" id="ARBA00022691"/>
    </source>
</evidence>